<evidence type="ECO:0000259" key="2">
    <source>
        <dbReference type="PROSITE" id="PS51272"/>
    </source>
</evidence>
<reference evidence="3 4" key="1">
    <citation type="submission" date="2014-02" db="EMBL/GenBank/DDBJ databases">
        <title>Genome sequence of Paenibacillus darwinianus reveals adaptive mechanisms for survival in Antarctic soils.</title>
        <authorList>
            <person name="Dsouza M."/>
            <person name="Taylor M.W."/>
            <person name="Turner S.J."/>
            <person name="Aislabie J."/>
        </authorList>
    </citation>
    <scope>NUCLEOTIDE SEQUENCE [LARGE SCALE GENOMIC DNA]</scope>
    <source>
        <strain evidence="3 4">CE1</strain>
    </source>
</reference>
<evidence type="ECO:0000313" key="4">
    <source>
        <dbReference type="Proteomes" id="UP000053750"/>
    </source>
</evidence>
<evidence type="ECO:0000256" key="1">
    <source>
        <dbReference type="SAM" id="SignalP"/>
    </source>
</evidence>
<accession>A0A9W5RZ11</accession>
<dbReference type="Pfam" id="PF00395">
    <property type="entry name" value="SLH"/>
    <property type="match status" value="1"/>
</dbReference>
<sequence length="473" mass="50975">MLKHHHFRRTLLGMLAFLLFGTAAVHSPSAAEAAAASFSDTRSHWASSVMEWAIGQRIATGYADGSFKPNRTVGEQDFLVMLMRAYPELALRQQAANEPWYKPAYDKAAELNWPIGKTAFNRGDAAALLAAANGQSLSVTGAVRWMLGAGLTVGKTSPTVDGFKSGDNMSRAEALTFIYNFKKNKPALNVAPVPAIPAPQPAGLTLNGISLGADESAVTQALGSPDRKDPSANGAQWYVYNSNYAKFAMIAVRNGKVVGLYSNAKAWKAASGVQLGLAADKALSLLKPASGEGVVDRRDDYMEFSEGDATYRLFVDKLDGAKLSGLMVTTGGFDYKAAASGPEASQALERQIFDLTNAERVRLGRTTFTWDEAAAETGREHSQDMAANNYFAHVNKKGESPFDRMERHGIVYRSAAENIAAGYPDAFRVHAGWMNSAGHRANLMNGQLERLGVGVYAGGSYGLYYTQNFYTGF</sequence>
<gene>
    <name evidence="3" type="ORF">BG53_08430</name>
</gene>
<dbReference type="OrthoDB" id="9783944at2"/>
<dbReference type="PANTHER" id="PTHR31157">
    <property type="entry name" value="SCP DOMAIN-CONTAINING PROTEIN"/>
    <property type="match status" value="1"/>
</dbReference>
<dbReference type="InterPro" id="IPR035940">
    <property type="entry name" value="CAP_sf"/>
</dbReference>
<dbReference type="EMBL" id="JFHU01000228">
    <property type="protein sequence ID" value="EXX85406.1"/>
    <property type="molecule type" value="Genomic_DNA"/>
</dbReference>
<dbReference type="InterPro" id="IPR029410">
    <property type="entry name" value="CAP_assoc"/>
</dbReference>
<feature type="domain" description="SLH" evidence="2">
    <location>
        <begin position="33"/>
        <end position="96"/>
    </location>
</feature>
<dbReference type="Proteomes" id="UP000053750">
    <property type="component" value="Unassembled WGS sequence"/>
</dbReference>
<dbReference type="Pfam" id="PF14504">
    <property type="entry name" value="CAP_assoc_N"/>
    <property type="match status" value="1"/>
</dbReference>
<dbReference type="InterPro" id="IPR014044">
    <property type="entry name" value="CAP_dom"/>
</dbReference>
<protein>
    <submittedName>
        <fullName evidence="3">Copper amine oxidase</fullName>
    </submittedName>
</protein>
<dbReference type="Pfam" id="PF00188">
    <property type="entry name" value="CAP"/>
    <property type="match status" value="1"/>
</dbReference>
<feature type="chain" id="PRO_5040933132" evidence="1">
    <location>
        <begin position="34"/>
        <end position="473"/>
    </location>
</feature>
<dbReference type="PROSITE" id="PS51272">
    <property type="entry name" value="SLH"/>
    <property type="match status" value="1"/>
</dbReference>
<keyword evidence="1" id="KW-0732">Signal</keyword>
<dbReference type="PANTHER" id="PTHR31157:SF1">
    <property type="entry name" value="SCP DOMAIN-CONTAINING PROTEIN"/>
    <property type="match status" value="1"/>
</dbReference>
<dbReference type="AlphaFoldDB" id="A0A9W5RZ11"/>
<feature type="signal peptide" evidence="1">
    <location>
        <begin position="1"/>
        <end position="33"/>
    </location>
</feature>
<evidence type="ECO:0000313" key="3">
    <source>
        <dbReference type="EMBL" id="EXX85406.1"/>
    </source>
</evidence>
<proteinExistence type="predicted"/>
<organism evidence="3 4">
    <name type="scientific">Paenibacillus darwinianus</name>
    <dbReference type="NCBI Taxonomy" id="1380763"/>
    <lineage>
        <taxon>Bacteria</taxon>
        <taxon>Bacillati</taxon>
        <taxon>Bacillota</taxon>
        <taxon>Bacilli</taxon>
        <taxon>Bacillales</taxon>
        <taxon>Paenibacillaceae</taxon>
        <taxon>Paenibacillus</taxon>
    </lineage>
</organism>
<keyword evidence="4" id="KW-1185">Reference proteome</keyword>
<comment type="caution">
    <text evidence="3">The sequence shown here is derived from an EMBL/GenBank/DDBJ whole genome shotgun (WGS) entry which is preliminary data.</text>
</comment>
<dbReference type="CDD" id="cd05379">
    <property type="entry name" value="CAP_bacterial"/>
    <property type="match status" value="1"/>
</dbReference>
<dbReference type="SUPFAM" id="SSF55797">
    <property type="entry name" value="PR-1-like"/>
    <property type="match status" value="1"/>
</dbReference>
<dbReference type="RefSeq" id="WP_051588023.1">
    <property type="nucleotide sequence ID" value="NZ_KK082173.1"/>
</dbReference>
<name>A0A9W5RZ11_9BACL</name>
<dbReference type="InterPro" id="IPR001119">
    <property type="entry name" value="SLH_dom"/>
</dbReference>
<dbReference type="Gene3D" id="3.40.33.10">
    <property type="entry name" value="CAP"/>
    <property type="match status" value="1"/>
</dbReference>